<reference evidence="1 2" key="1">
    <citation type="submission" date="2024-09" db="EMBL/GenBank/DDBJ databases">
        <title>Chromosome-scale assembly of Riccia sorocarpa.</title>
        <authorList>
            <person name="Paukszto L."/>
        </authorList>
    </citation>
    <scope>NUCLEOTIDE SEQUENCE [LARGE SCALE GENOMIC DNA]</scope>
    <source>
        <strain evidence="1">LP-2024</strain>
        <tissue evidence="1">Aerial parts of the thallus</tissue>
    </source>
</reference>
<name>A0ABD3HAA1_9MARC</name>
<dbReference type="EMBL" id="JBJQOH010000004">
    <property type="protein sequence ID" value="KAL3688442.1"/>
    <property type="molecule type" value="Genomic_DNA"/>
</dbReference>
<accession>A0ABD3HAA1</accession>
<organism evidence="1 2">
    <name type="scientific">Riccia sorocarpa</name>
    <dbReference type="NCBI Taxonomy" id="122646"/>
    <lineage>
        <taxon>Eukaryota</taxon>
        <taxon>Viridiplantae</taxon>
        <taxon>Streptophyta</taxon>
        <taxon>Embryophyta</taxon>
        <taxon>Marchantiophyta</taxon>
        <taxon>Marchantiopsida</taxon>
        <taxon>Marchantiidae</taxon>
        <taxon>Marchantiales</taxon>
        <taxon>Ricciaceae</taxon>
        <taxon>Riccia</taxon>
    </lineage>
</organism>
<evidence type="ECO:0000313" key="2">
    <source>
        <dbReference type="Proteomes" id="UP001633002"/>
    </source>
</evidence>
<proteinExistence type="predicted"/>
<dbReference type="Proteomes" id="UP001633002">
    <property type="component" value="Unassembled WGS sequence"/>
</dbReference>
<protein>
    <submittedName>
        <fullName evidence="1">Uncharacterized protein</fullName>
    </submittedName>
</protein>
<evidence type="ECO:0000313" key="1">
    <source>
        <dbReference type="EMBL" id="KAL3688442.1"/>
    </source>
</evidence>
<gene>
    <name evidence="1" type="ORF">R1sor_014751</name>
</gene>
<keyword evidence="2" id="KW-1185">Reference proteome</keyword>
<dbReference type="AlphaFoldDB" id="A0ABD3HAA1"/>
<comment type="caution">
    <text evidence="1">The sequence shown here is derived from an EMBL/GenBank/DDBJ whole genome shotgun (WGS) entry which is preliminary data.</text>
</comment>
<sequence length="104" mass="11500">MTEHQAEAGVKAGREGILEESPEMEGMICKEVQVSIPSILFWGAQVVLRSLQNLIIQRVDLRSAKWSAEANLNHVTSKALKGHIGSVPESNSTINRQHLAEYHV</sequence>